<keyword evidence="1" id="KW-0812">Transmembrane</keyword>
<feature type="non-terminal residue" evidence="2">
    <location>
        <position position="1"/>
    </location>
</feature>
<reference evidence="2 3" key="1">
    <citation type="submission" date="2017-02" db="EMBL/GenBank/DDBJ databases">
        <title>The new phylogeny of genus Mycobacterium.</title>
        <authorList>
            <person name="Tortoli E."/>
            <person name="Trovato A."/>
            <person name="Cirillo D.M."/>
        </authorList>
    </citation>
    <scope>NUCLEOTIDE SEQUENCE [LARGE SCALE GENOMIC DNA]</scope>
    <source>
        <strain evidence="2 3">DSM 45000</strain>
    </source>
</reference>
<name>A0A1X0HRH6_9MYCO</name>
<sequence>AVAVMVLALAGAAGAAVLSGTGQVLQAVAARRLPAGAHLDLRLVGRLLRAPTYLLALLLTAGGFLLAVLALQRLPLFVVQ</sequence>
<keyword evidence="1" id="KW-0472">Membrane</keyword>
<dbReference type="AlphaFoldDB" id="A0A1X0HRH6"/>
<dbReference type="EMBL" id="MVIE01000231">
    <property type="protein sequence ID" value="ORB28806.1"/>
    <property type="molecule type" value="Genomic_DNA"/>
</dbReference>
<evidence type="ECO:0000256" key="1">
    <source>
        <dbReference type="SAM" id="Phobius"/>
    </source>
</evidence>
<dbReference type="Proteomes" id="UP000192513">
    <property type="component" value="Unassembled WGS sequence"/>
</dbReference>
<feature type="non-terminal residue" evidence="2">
    <location>
        <position position="80"/>
    </location>
</feature>
<comment type="caution">
    <text evidence="2">The sequence shown here is derived from an EMBL/GenBank/DDBJ whole genome shotgun (WGS) entry which is preliminary data.</text>
</comment>
<keyword evidence="3" id="KW-1185">Reference proteome</keyword>
<organism evidence="2 3">
    <name type="scientific">Mycobacterium paraseoulense</name>
    <dbReference type="NCBI Taxonomy" id="590652"/>
    <lineage>
        <taxon>Bacteria</taxon>
        <taxon>Bacillati</taxon>
        <taxon>Actinomycetota</taxon>
        <taxon>Actinomycetes</taxon>
        <taxon>Mycobacteriales</taxon>
        <taxon>Mycobacteriaceae</taxon>
        <taxon>Mycobacterium</taxon>
    </lineage>
</organism>
<proteinExistence type="predicted"/>
<evidence type="ECO:0000313" key="3">
    <source>
        <dbReference type="Proteomes" id="UP000192513"/>
    </source>
</evidence>
<accession>A0A1X0HRH6</accession>
<evidence type="ECO:0000313" key="2">
    <source>
        <dbReference type="EMBL" id="ORB28806.1"/>
    </source>
</evidence>
<protein>
    <submittedName>
        <fullName evidence="2">Uncharacterized protein</fullName>
    </submittedName>
</protein>
<keyword evidence="1" id="KW-1133">Transmembrane helix</keyword>
<feature type="transmembrane region" description="Helical" evidence="1">
    <location>
        <begin position="50"/>
        <end position="71"/>
    </location>
</feature>
<gene>
    <name evidence="2" type="ORF">BST39_29185</name>
</gene>